<sequence length="63" mass="7122">FVRRSSRCHCDLTGSESCYAESLVHEPFEPSTRRTGTVYKHSGHPSFFPDLKLNVVVVKVVVE</sequence>
<name>A0A392VLD7_9FABA</name>
<keyword evidence="2" id="KW-1185">Reference proteome</keyword>
<dbReference type="AlphaFoldDB" id="A0A392VLD7"/>
<evidence type="ECO:0000313" key="2">
    <source>
        <dbReference type="Proteomes" id="UP000265520"/>
    </source>
</evidence>
<accession>A0A392VLD7</accession>
<proteinExistence type="predicted"/>
<dbReference type="EMBL" id="LXQA011214141">
    <property type="protein sequence ID" value="MCI89218.1"/>
    <property type="molecule type" value="Genomic_DNA"/>
</dbReference>
<organism evidence="1 2">
    <name type="scientific">Trifolium medium</name>
    <dbReference type="NCBI Taxonomy" id="97028"/>
    <lineage>
        <taxon>Eukaryota</taxon>
        <taxon>Viridiplantae</taxon>
        <taxon>Streptophyta</taxon>
        <taxon>Embryophyta</taxon>
        <taxon>Tracheophyta</taxon>
        <taxon>Spermatophyta</taxon>
        <taxon>Magnoliopsida</taxon>
        <taxon>eudicotyledons</taxon>
        <taxon>Gunneridae</taxon>
        <taxon>Pentapetalae</taxon>
        <taxon>rosids</taxon>
        <taxon>fabids</taxon>
        <taxon>Fabales</taxon>
        <taxon>Fabaceae</taxon>
        <taxon>Papilionoideae</taxon>
        <taxon>50 kb inversion clade</taxon>
        <taxon>NPAAA clade</taxon>
        <taxon>Hologalegina</taxon>
        <taxon>IRL clade</taxon>
        <taxon>Trifolieae</taxon>
        <taxon>Trifolium</taxon>
    </lineage>
</organism>
<protein>
    <submittedName>
        <fullName evidence="1">Uncharacterized protein</fullName>
    </submittedName>
</protein>
<feature type="non-terminal residue" evidence="1">
    <location>
        <position position="1"/>
    </location>
</feature>
<reference evidence="1 2" key="1">
    <citation type="journal article" date="2018" name="Front. Plant Sci.">
        <title>Red Clover (Trifolium pratense) and Zigzag Clover (T. medium) - A Picture of Genomic Similarities and Differences.</title>
        <authorList>
            <person name="Dluhosova J."/>
            <person name="Istvanek J."/>
            <person name="Nedelnik J."/>
            <person name="Repkova J."/>
        </authorList>
    </citation>
    <scope>NUCLEOTIDE SEQUENCE [LARGE SCALE GENOMIC DNA]</scope>
    <source>
        <strain evidence="2">cv. 10/8</strain>
        <tissue evidence="1">Leaf</tissue>
    </source>
</reference>
<comment type="caution">
    <text evidence="1">The sequence shown here is derived from an EMBL/GenBank/DDBJ whole genome shotgun (WGS) entry which is preliminary data.</text>
</comment>
<dbReference type="Proteomes" id="UP000265520">
    <property type="component" value="Unassembled WGS sequence"/>
</dbReference>
<evidence type="ECO:0000313" key="1">
    <source>
        <dbReference type="EMBL" id="MCI89218.1"/>
    </source>
</evidence>